<keyword evidence="4" id="KW-1185">Reference proteome</keyword>
<dbReference type="Proteomes" id="UP000652755">
    <property type="component" value="Unassembled WGS sequence"/>
</dbReference>
<dbReference type="PANTHER" id="PTHR34477:SF1">
    <property type="entry name" value="UPF0213 PROTEIN YHBQ"/>
    <property type="match status" value="1"/>
</dbReference>
<dbReference type="RefSeq" id="WP_187071235.1">
    <property type="nucleotide sequence ID" value="NZ_JACRYL010000008.1"/>
</dbReference>
<protein>
    <submittedName>
        <fullName evidence="3">GIY-YIG nuclease family protein</fullName>
    </submittedName>
</protein>
<feature type="domain" description="GIY-YIG" evidence="2">
    <location>
        <begin position="1"/>
        <end position="75"/>
    </location>
</feature>
<dbReference type="PROSITE" id="PS50164">
    <property type="entry name" value="GIY_YIG"/>
    <property type="match status" value="1"/>
</dbReference>
<dbReference type="InterPro" id="IPR035901">
    <property type="entry name" value="GIY-YIG_endonuc_sf"/>
</dbReference>
<dbReference type="CDD" id="cd10449">
    <property type="entry name" value="GIY-YIG_SLX1_like"/>
    <property type="match status" value="1"/>
</dbReference>
<evidence type="ECO:0000259" key="2">
    <source>
        <dbReference type="PROSITE" id="PS50164"/>
    </source>
</evidence>
<dbReference type="EMBL" id="JACRYL010000008">
    <property type="protein sequence ID" value="MBC6110763.1"/>
    <property type="molecule type" value="Genomic_DNA"/>
</dbReference>
<accession>A0ABR7KRP2</accession>
<evidence type="ECO:0000256" key="1">
    <source>
        <dbReference type="ARBA" id="ARBA00007435"/>
    </source>
</evidence>
<comment type="caution">
    <text evidence="3">The sequence shown here is derived from an EMBL/GenBank/DDBJ whole genome shotgun (WGS) entry which is preliminary data.</text>
</comment>
<proteinExistence type="inferred from homology"/>
<sequence>MFLVYILQSSKSGRFYIGHTEDLIKRILRHNHGQVVATKNKGPWEVVYKESYSTRSEAVRRELEIKSKKSRKYIEALINTQNY</sequence>
<name>A0ABR7KRP2_9SPHI</name>
<evidence type="ECO:0000313" key="4">
    <source>
        <dbReference type="Proteomes" id="UP000652755"/>
    </source>
</evidence>
<organism evidence="3 4">
    <name type="scientific">Pedobacter fastidiosus</name>
    <dbReference type="NCBI Taxonomy" id="2765361"/>
    <lineage>
        <taxon>Bacteria</taxon>
        <taxon>Pseudomonadati</taxon>
        <taxon>Bacteroidota</taxon>
        <taxon>Sphingobacteriia</taxon>
        <taxon>Sphingobacteriales</taxon>
        <taxon>Sphingobacteriaceae</taxon>
        <taxon>Pedobacter</taxon>
    </lineage>
</organism>
<dbReference type="Pfam" id="PF01541">
    <property type="entry name" value="GIY-YIG"/>
    <property type="match status" value="1"/>
</dbReference>
<dbReference type="InterPro" id="IPR000305">
    <property type="entry name" value="GIY-YIG_endonuc"/>
</dbReference>
<gene>
    <name evidence="3" type="ORF">H7U22_10030</name>
</gene>
<dbReference type="SUPFAM" id="SSF82771">
    <property type="entry name" value="GIY-YIG endonuclease"/>
    <property type="match status" value="1"/>
</dbReference>
<comment type="similarity">
    <text evidence="1">Belongs to the UPF0213 family.</text>
</comment>
<evidence type="ECO:0000313" key="3">
    <source>
        <dbReference type="EMBL" id="MBC6110763.1"/>
    </source>
</evidence>
<dbReference type="InterPro" id="IPR050190">
    <property type="entry name" value="UPF0213_domain"/>
</dbReference>
<dbReference type="PANTHER" id="PTHR34477">
    <property type="entry name" value="UPF0213 PROTEIN YHBQ"/>
    <property type="match status" value="1"/>
</dbReference>
<dbReference type="Gene3D" id="3.40.1440.10">
    <property type="entry name" value="GIY-YIG endonuclease"/>
    <property type="match status" value="1"/>
</dbReference>
<reference evidence="3 4" key="1">
    <citation type="submission" date="2020-08" db="EMBL/GenBank/DDBJ databases">
        <authorList>
            <person name="Sun Q."/>
            <person name="Inoue M."/>
        </authorList>
    </citation>
    <scope>NUCLEOTIDE SEQUENCE [LARGE SCALE GENOMIC DNA]</scope>
    <source>
        <strain evidence="3 4">CCM 8938</strain>
    </source>
</reference>